<feature type="transmembrane region" description="Helical" evidence="1">
    <location>
        <begin position="56"/>
        <end position="77"/>
    </location>
</feature>
<proteinExistence type="predicted"/>
<dbReference type="Proteomes" id="UP001392437">
    <property type="component" value="Unassembled WGS sequence"/>
</dbReference>
<evidence type="ECO:0000313" key="3">
    <source>
        <dbReference type="Proteomes" id="UP001392437"/>
    </source>
</evidence>
<name>A0AAW0QPE9_9PEZI</name>
<keyword evidence="1" id="KW-1133">Transmembrane helix</keyword>
<keyword evidence="1" id="KW-0472">Membrane</keyword>
<evidence type="ECO:0000313" key="2">
    <source>
        <dbReference type="EMBL" id="KAK8106423.1"/>
    </source>
</evidence>
<keyword evidence="3" id="KW-1185">Reference proteome</keyword>
<sequence>MLFSTVDQHGQLISYGLFPPRAPPPPSPPLPSWCNEAEEICAKNEDKEDEANESGVIVATAGVITIIVVVVIFVVLYQGDGAGH</sequence>
<evidence type="ECO:0000256" key="1">
    <source>
        <dbReference type="SAM" id="Phobius"/>
    </source>
</evidence>
<accession>A0AAW0QPE9</accession>
<organism evidence="2 3">
    <name type="scientific">Apiospora kogelbergensis</name>
    <dbReference type="NCBI Taxonomy" id="1337665"/>
    <lineage>
        <taxon>Eukaryota</taxon>
        <taxon>Fungi</taxon>
        <taxon>Dikarya</taxon>
        <taxon>Ascomycota</taxon>
        <taxon>Pezizomycotina</taxon>
        <taxon>Sordariomycetes</taxon>
        <taxon>Xylariomycetidae</taxon>
        <taxon>Amphisphaeriales</taxon>
        <taxon>Apiosporaceae</taxon>
        <taxon>Apiospora</taxon>
    </lineage>
</organism>
<dbReference type="EMBL" id="JAQQWP010000008">
    <property type="protein sequence ID" value="KAK8106423.1"/>
    <property type="molecule type" value="Genomic_DNA"/>
</dbReference>
<gene>
    <name evidence="2" type="ORF">PG999_009782</name>
</gene>
<dbReference type="AlphaFoldDB" id="A0AAW0QPE9"/>
<keyword evidence="1" id="KW-0812">Transmembrane</keyword>
<reference evidence="2 3" key="1">
    <citation type="submission" date="2023-01" db="EMBL/GenBank/DDBJ databases">
        <title>Analysis of 21 Apiospora genomes using comparative genomics revels a genus with tremendous synthesis potential of carbohydrate active enzymes and secondary metabolites.</title>
        <authorList>
            <person name="Sorensen T."/>
        </authorList>
    </citation>
    <scope>NUCLEOTIDE SEQUENCE [LARGE SCALE GENOMIC DNA]</scope>
    <source>
        <strain evidence="2 3">CBS 117206</strain>
    </source>
</reference>
<comment type="caution">
    <text evidence="2">The sequence shown here is derived from an EMBL/GenBank/DDBJ whole genome shotgun (WGS) entry which is preliminary data.</text>
</comment>
<protein>
    <submittedName>
        <fullName evidence="2">Uncharacterized protein</fullName>
    </submittedName>
</protein>